<dbReference type="CDD" id="cd09272">
    <property type="entry name" value="RNase_HI_RT_Ty1"/>
    <property type="match status" value="1"/>
</dbReference>
<evidence type="ECO:0000313" key="3">
    <source>
        <dbReference type="Proteomes" id="UP001151760"/>
    </source>
</evidence>
<dbReference type="PANTHER" id="PTHR11439">
    <property type="entry name" value="GAG-POL-RELATED RETROTRANSPOSON"/>
    <property type="match status" value="1"/>
</dbReference>
<dbReference type="EMBL" id="BQNB010012444">
    <property type="protein sequence ID" value="GJT03639.1"/>
    <property type="molecule type" value="Genomic_DNA"/>
</dbReference>
<accession>A0ABQ5ARU7</accession>
<organism evidence="2 3">
    <name type="scientific">Tanacetum coccineum</name>
    <dbReference type="NCBI Taxonomy" id="301880"/>
    <lineage>
        <taxon>Eukaryota</taxon>
        <taxon>Viridiplantae</taxon>
        <taxon>Streptophyta</taxon>
        <taxon>Embryophyta</taxon>
        <taxon>Tracheophyta</taxon>
        <taxon>Spermatophyta</taxon>
        <taxon>Magnoliopsida</taxon>
        <taxon>eudicotyledons</taxon>
        <taxon>Gunneridae</taxon>
        <taxon>Pentapetalae</taxon>
        <taxon>asterids</taxon>
        <taxon>campanulids</taxon>
        <taxon>Asterales</taxon>
        <taxon>Asteraceae</taxon>
        <taxon>Asteroideae</taxon>
        <taxon>Anthemideae</taxon>
        <taxon>Anthemidinae</taxon>
        <taxon>Tanacetum</taxon>
    </lineage>
</organism>
<evidence type="ECO:0000256" key="1">
    <source>
        <dbReference type="SAM" id="MobiDB-lite"/>
    </source>
</evidence>
<reference evidence="2" key="2">
    <citation type="submission" date="2022-01" db="EMBL/GenBank/DDBJ databases">
        <authorList>
            <person name="Yamashiro T."/>
            <person name="Shiraishi A."/>
            <person name="Satake H."/>
            <person name="Nakayama K."/>
        </authorList>
    </citation>
    <scope>NUCLEOTIDE SEQUENCE</scope>
</reference>
<sequence>MSLTAYSDADHAGCQDTRRSTSGSAQFLGDKLLSWSSKNQKSTTISSTEAKYIALSGCCAQILWMRSQLTDYGFHINKIPLLKELVVMVDFELRINIILVRIVWFIPEVRQFTLKPSHLSCDNPLLIRNIMDGVDIDNLTIKQYLRLTQESQTPKKIEDMTIADKSIPTYDPIREFAHYFGPNQPGAKSDYDSEDMEEEVEYMTDDEVVMSKQEESNHGYTQNIQYLEEKDDVDKWLKAEITKKSHMRKVVKDSRCDEYRHVNPDVNSALDILKSFGGKQAGTLSYDVKEEYAREIGNPYSRRFDEYNRVFNNEIEHLSNEYILRIGKKGYVMDDGIKSLREDGDNLKDFRQISNLKAMLREFLFSPSESPQYGSIHSTQQYSTTYPSTSLAITYPSTPYPNAYSSTFHQEAYSGLAVPVFKQGDDPIDAINKMMSFLSTIVTSRFPSTNNQLRNSSNPRQQATIHDGRVTIQPLQGRPNSWLLPKLFLWPICLVTVQMFFSEVPHSDNTNNDMLNQSVQEMPYSEPSQFVEHLENDIHSDSNIIPYSQYLIKSQNAAV</sequence>
<dbReference type="PANTHER" id="PTHR11439:SF483">
    <property type="entry name" value="PEPTIDE SYNTHASE GLIP-LIKE, PUTATIVE (AFU_ORTHOLOGUE AFUA_3G12920)-RELATED"/>
    <property type="match status" value="1"/>
</dbReference>
<feature type="region of interest" description="Disordered" evidence="1">
    <location>
        <begin position="1"/>
        <end position="22"/>
    </location>
</feature>
<reference evidence="2" key="1">
    <citation type="journal article" date="2022" name="Int. J. Mol. Sci.">
        <title>Draft Genome of Tanacetum Coccineum: Genomic Comparison of Closely Related Tanacetum-Family Plants.</title>
        <authorList>
            <person name="Yamashiro T."/>
            <person name="Shiraishi A."/>
            <person name="Nakayama K."/>
            <person name="Satake H."/>
        </authorList>
    </citation>
    <scope>NUCLEOTIDE SEQUENCE</scope>
</reference>
<evidence type="ECO:0008006" key="4">
    <source>
        <dbReference type="Google" id="ProtNLM"/>
    </source>
</evidence>
<comment type="caution">
    <text evidence="2">The sequence shown here is derived from an EMBL/GenBank/DDBJ whole genome shotgun (WGS) entry which is preliminary data.</text>
</comment>
<evidence type="ECO:0000313" key="2">
    <source>
        <dbReference type="EMBL" id="GJT03639.1"/>
    </source>
</evidence>
<dbReference type="Proteomes" id="UP001151760">
    <property type="component" value="Unassembled WGS sequence"/>
</dbReference>
<gene>
    <name evidence="2" type="ORF">Tco_0838101</name>
</gene>
<protein>
    <recommendedName>
        <fullName evidence="4">Retrovirus-related Pol polyprotein from transposon TNT 1-94</fullName>
    </recommendedName>
</protein>
<feature type="compositionally biased region" description="Basic and acidic residues" evidence="1">
    <location>
        <begin position="8"/>
        <end position="19"/>
    </location>
</feature>
<name>A0ABQ5ARU7_9ASTR</name>
<proteinExistence type="predicted"/>
<keyword evidence="3" id="KW-1185">Reference proteome</keyword>